<sequence>MSYSSAGNLVAGDTNGSTDESEFDVRTGVTTRVSVAGGGSQADMGVLPGFQQPPAVSDDGREAVFSSNSTNLVAGAGSASGSAM</sequence>
<dbReference type="EMBL" id="BMSL01000024">
    <property type="protein sequence ID" value="GGS60437.1"/>
    <property type="molecule type" value="Genomic_DNA"/>
</dbReference>
<accession>A0A918GV60</accession>
<evidence type="ECO:0000313" key="3">
    <source>
        <dbReference type="Proteomes" id="UP000653493"/>
    </source>
</evidence>
<proteinExistence type="predicted"/>
<feature type="region of interest" description="Disordered" evidence="1">
    <location>
        <begin position="1"/>
        <end position="62"/>
    </location>
</feature>
<name>A0A918GV60_STRGD</name>
<dbReference type="Proteomes" id="UP000653493">
    <property type="component" value="Unassembled WGS sequence"/>
</dbReference>
<comment type="caution">
    <text evidence="2">The sequence shown here is derived from an EMBL/GenBank/DDBJ whole genome shotgun (WGS) entry which is preliminary data.</text>
</comment>
<reference evidence="2" key="1">
    <citation type="journal article" date="2014" name="Int. J. Syst. Evol. Microbiol.">
        <title>Complete genome sequence of Corynebacterium casei LMG S-19264T (=DSM 44701T), isolated from a smear-ripened cheese.</title>
        <authorList>
            <consortium name="US DOE Joint Genome Institute (JGI-PGF)"/>
            <person name="Walter F."/>
            <person name="Albersmeier A."/>
            <person name="Kalinowski J."/>
            <person name="Ruckert C."/>
        </authorList>
    </citation>
    <scope>NUCLEOTIDE SEQUENCE</scope>
    <source>
        <strain evidence="2">JCM 4234</strain>
    </source>
</reference>
<evidence type="ECO:0000256" key="1">
    <source>
        <dbReference type="SAM" id="MobiDB-lite"/>
    </source>
</evidence>
<gene>
    <name evidence="2" type="ORF">GCM10010238_56990</name>
</gene>
<evidence type="ECO:0000313" key="2">
    <source>
        <dbReference type="EMBL" id="GGS60437.1"/>
    </source>
</evidence>
<organism evidence="2 3">
    <name type="scientific">Streptomyces griseoviridis</name>
    <dbReference type="NCBI Taxonomy" id="45398"/>
    <lineage>
        <taxon>Bacteria</taxon>
        <taxon>Bacillati</taxon>
        <taxon>Actinomycetota</taxon>
        <taxon>Actinomycetes</taxon>
        <taxon>Kitasatosporales</taxon>
        <taxon>Streptomycetaceae</taxon>
        <taxon>Streptomyces</taxon>
    </lineage>
</organism>
<dbReference type="AlphaFoldDB" id="A0A918GV60"/>
<reference evidence="2" key="2">
    <citation type="submission" date="2020-09" db="EMBL/GenBank/DDBJ databases">
        <authorList>
            <person name="Sun Q."/>
            <person name="Ohkuma M."/>
        </authorList>
    </citation>
    <scope>NUCLEOTIDE SEQUENCE</scope>
    <source>
        <strain evidence="2">JCM 4234</strain>
    </source>
</reference>
<keyword evidence="3" id="KW-1185">Reference proteome</keyword>
<protein>
    <submittedName>
        <fullName evidence="2">Uncharacterized protein</fullName>
    </submittedName>
</protein>